<protein>
    <submittedName>
        <fullName evidence="1">Uncharacterized protein</fullName>
    </submittedName>
</protein>
<name>A0ABR3J8N0_9AGAR</name>
<organism evidence="1 2">
    <name type="scientific">Hohenbuehelia grisea</name>
    <dbReference type="NCBI Taxonomy" id="104357"/>
    <lineage>
        <taxon>Eukaryota</taxon>
        <taxon>Fungi</taxon>
        <taxon>Dikarya</taxon>
        <taxon>Basidiomycota</taxon>
        <taxon>Agaricomycotina</taxon>
        <taxon>Agaricomycetes</taxon>
        <taxon>Agaricomycetidae</taxon>
        <taxon>Agaricales</taxon>
        <taxon>Pleurotineae</taxon>
        <taxon>Pleurotaceae</taxon>
        <taxon>Hohenbuehelia</taxon>
    </lineage>
</organism>
<sequence>MLTQTTKRLEADPAAFQRANVRLAIVLRARKMLIQGTEPSEFVVAEIALEHVSIPCAEAGEMARFNIARGDEASGVGDEVVLVVVPDQPVDTCAGEALRTRPGFEVQNKGEGRLKVHSAGWTGTRMKFRAPVIPPVLRNNILEVNSPVMEISIRLT</sequence>
<keyword evidence="2" id="KW-1185">Reference proteome</keyword>
<dbReference type="Proteomes" id="UP001556367">
    <property type="component" value="Unassembled WGS sequence"/>
</dbReference>
<evidence type="ECO:0000313" key="1">
    <source>
        <dbReference type="EMBL" id="KAL0952036.1"/>
    </source>
</evidence>
<gene>
    <name evidence="1" type="ORF">HGRIS_008680</name>
</gene>
<reference evidence="2" key="1">
    <citation type="submission" date="2024-06" db="EMBL/GenBank/DDBJ databases">
        <title>Multi-omics analyses provide insights into the biosynthesis of the anticancer antibiotic pleurotin in Hohenbuehelia grisea.</title>
        <authorList>
            <person name="Weaver J.A."/>
            <person name="Alberti F."/>
        </authorList>
    </citation>
    <scope>NUCLEOTIDE SEQUENCE [LARGE SCALE GENOMIC DNA]</scope>
    <source>
        <strain evidence="2">T-177</strain>
    </source>
</reference>
<comment type="caution">
    <text evidence="1">The sequence shown here is derived from an EMBL/GenBank/DDBJ whole genome shotgun (WGS) entry which is preliminary data.</text>
</comment>
<accession>A0ABR3J8N0</accession>
<proteinExistence type="predicted"/>
<dbReference type="EMBL" id="JASNQZ010000011">
    <property type="protein sequence ID" value="KAL0952036.1"/>
    <property type="molecule type" value="Genomic_DNA"/>
</dbReference>
<evidence type="ECO:0000313" key="2">
    <source>
        <dbReference type="Proteomes" id="UP001556367"/>
    </source>
</evidence>